<organism evidence="1 2">
    <name type="scientific">Pandoraea morbifera</name>
    <dbReference type="NCBI Taxonomy" id="2508300"/>
    <lineage>
        <taxon>Bacteria</taxon>
        <taxon>Pseudomonadati</taxon>
        <taxon>Pseudomonadota</taxon>
        <taxon>Betaproteobacteria</taxon>
        <taxon>Burkholderiales</taxon>
        <taxon>Burkholderiaceae</taxon>
        <taxon>Pandoraea</taxon>
    </lineage>
</organism>
<sequence>MNDPLFHEFVERMRARGWRLSCRWSGNDLIFVRIH</sequence>
<dbReference type="EMBL" id="CABPSD010000016">
    <property type="protein sequence ID" value="VVE40736.1"/>
    <property type="molecule type" value="Genomic_DNA"/>
</dbReference>
<evidence type="ECO:0000313" key="2">
    <source>
        <dbReference type="Proteomes" id="UP000368474"/>
    </source>
</evidence>
<dbReference type="Proteomes" id="UP000368474">
    <property type="component" value="Unassembled WGS sequence"/>
</dbReference>
<protein>
    <submittedName>
        <fullName evidence="1">Uncharacterized protein</fullName>
    </submittedName>
</protein>
<evidence type="ECO:0000313" key="1">
    <source>
        <dbReference type="EMBL" id="VVE40736.1"/>
    </source>
</evidence>
<name>A0A5E4XWK5_9BURK</name>
<accession>A0A5E4XWK5</accession>
<gene>
    <name evidence="1" type="ORF">PMO31116_04106</name>
</gene>
<reference evidence="1 2" key="1">
    <citation type="submission" date="2019-08" db="EMBL/GenBank/DDBJ databases">
        <authorList>
            <person name="Peeters C."/>
        </authorList>
    </citation>
    <scope>NUCLEOTIDE SEQUENCE [LARGE SCALE GENOMIC DNA]</scope>
    <source>
        <strain evidence="1 2">LMG 31116</strain>
    </source>
</reference>
<keyword evidence="2" id="KW-1185">Reference proteome</keyword>
<proteinExistence type="predicted"/>
<dbReference type="AlphaFoldDB" id="A0A5E4XWK5"/>